<evidence type="ECO:0000313" key="1">
    <source>
        <dbReference type="Proteomes" id="UP000000437"/>
    </source>
</evidence>
<proteinExistence type="predicted"/>
<sequence length="868" mass="96384">METMTDEDVTSSKLSKIELRKLKLAEYLAAKGRLKVPNPKPYLKGKPVTDKPAVNNQKIKITGNEKENCGISGANAKEVKRVKTLSGVDENTSLKKGLNIHSLAKAPVQFSSKLCNTQQANFNALRTKNNGTASLQNPKLLHKAEKTCTTRTHPQILQNGQNKAQPASHVAHKSQKSSLVSICGPSHSVYIKSSLKCTDPTYNSKTELKSAKILSKKLTEWNIKTTTTATLKSRGPLNTTGTKIQTKNISKTQEKPTLQPRCQSGVPKYGTLSRNPALITWKSNSATNRSDINQRRDVSCMITKATKIQSHNPVTNRETKTSVSNVQAKPAQRPRSQSVVPVGTLNVNSQRINQKPNSATNRSDVNQRKDISCITTKVDGKKAIVSSIAANLKGSATITTKQHATLKASNAAASTKLPSRNTRSCVLPQTTSELKELQQPVMRSNHTKPAVQFQTPKSSICPSSTQGVRTAPADGKKRLTEAQEERLRKLQEWRESRGITYKRPPMPVRLVRRKTVSAIPQPYWTSMENEDEGQDIVFAVERSLDDCIQLLQQGFPVEQVRDVMSRVPMAQKFAKYWICQARLMEREGNLEVLSLFEEAIRVVREPVDELRAVIFEILKKKQSQGQSPVSKESEEAETTVDDEHEDGDLMCTPKPVGALICGMRGDSSVVKYKITATPGGKRSQQGAEPGQVDGHEIRFFTPVRRSVRIEKTARRYPTALQEHDPCVTSMCDLADMPLFQATIMPVLLGLRSTEKQLARDSQHAKAYSEAIHQLVKAGAVKRLYPVSWYESWAVFKIIYYSSERALEADLMQCNLSCIQCFLMRSPNPTPNSIRHSDVTYSIECIVSDITSLSDAISSCIIKAASRYY</sequence>
<dbReference type="Proteomes" id="UP000000437">
    <property type="component" value="Chromosome 5"/>
</dbReference>
<keyword evidence="1" id="KW-1185">Reference proteome</keyword>
<organism evidence="1 2">
    <name type="scientific">Danio rerio</name>
    <name type="common">Zebrafish</name>
    <name type="synonym">Brachydanio rerio</name>
    <dbReference type="NCBI Taxonomy" id="7955"/>
    <lineage>
        <taxon>Eukaryota</taxon>
        <taxon>Metazoa</taxon>
        <taxon>Chordata</taxon>
        <taxon>Craniata</taxon>
        <taxon>Vertebrata</taxon>
        <taxon>Euteleostomi</taxon>
        <taxon>Actinopterygii</taxon>
        <taxon>Neopterygii</taxon>
        <taxon>Teleostei</taxon>
        <taxon>Ostariophysi</taxon>
        <taxon>Cypriniformes</taxon>
        <taxon>Danionidae</taxon>
        <taxon>Danioninae</taxon>
        <taxon>Danio</taxon>
    </lineage>
</organism>
<reference evidence="2" key="1">
    <citation type="submission" date="2025-08" db="UniProtKB">
        <authorList>
            <consortium name="RefSeq"/>
        </authorList>
    </citation>
    <scope>IDENTIFICATION</scope>
    <source>
        <strain evidence="2">Tuebingen</strain>
        <tissue evidence="2">Fibroblasts and whole tissue</tissue>
    </source>
</reference>
<dbReference type="RefSeq" id="XP_073807092.1">
    <property type="nucleotide sequence ID" value="XM_073950991.1"/>
</dbReference>
<evidence type="ECO:0000313" key="2">
    <source>
        <dbReference type="RefSeq" id="XP_073807092.1"/>
    </source>
</evidence>
<protein>
    <submittedName>
        <fullName evidence="2">Cytoskeleton-associated protein 2-like isoform X1</fullName>
    </submittedName>
</protein>
<gene>
    <name evidence="2" type="primary">ckap2l</name>
    <name evidence="2" type="synonym">fa02g08</name>
    <name evidence="2" type="synonym">si:ch211-230g14.4</name>
    <name evidence="2" type="synonym">si:ch211-255a21.1</name>
    <name evidence="2" type="synonym">wu:fa02g08</name>
</gene>
<name>A0AC58JKT0_DANRE</name>
<accession>A0AC58JKT0</accession>